<dbReference type="OrthoDB" id="47476at2"/>
<dbReference type="AlphaFoldDB" id="A0A5R8QGT3"/>
<protein>
    <recommendedName>
        <fullName evidence="4 5">Large ribosomal subunit protein bL35</fullName>
    </recommendedName>
</protein>
<keyword evidence="2 5" id="KW-0689">Ribosomal protein</keyword>
<dbReference type="RefSeq" id="WP_138190310.1">
    <property type="nucleotide sequence ID" value="NZ_VBWP01000002.1"/>
</dbReference>
<comment type="similarity">
    <text evidence="1 5 6">Belongs to the bacterial ribosomal protein bL35 family.</text>
</comment>
<dbReference type="Gene3D" id="4.10.410.60">
    <property type="match status" value="1"/>
</dbReference>
<proteinExistence type="inferred from homology"/>
<dbReference type="EMBL" id="VBWP01000002">
    <property type="protein sequence ID" value="TLG76673.1"/>
    <property type="molecule type" value="Genomic_DNA"/>
</dbReference>
<name>A0A5R8QGT3_9FIRM</name>
<feature type="region of interest" description="Disordered" evidence="7">
    <location>
        <begin position="1"/>
        <end position="45"/>
    </location>
</feature>
<evidence type="ECO:0000313" key="9">
    <source>
        <dbReference type="Proteomes" id="UP000306912"/>
    </source>
</evidence>
<dbReference type="InParanoid" id="A0A5R8QGT3"/>
<dbReference type="FunFam" id="4.10.410.60:FF:000001">
    <property type="entry name" value="50S ribosomal protein L35"/>
    <property type="match status" value="1"/>
</dbReference>
<evidence type="ECO:0000256" key="6">
    <source>
        <dbReference type="RuleBase" id="RU000568"/>
    </source>
</evidence>
<feature type="compositionally biased region" description="Basic residues" evidence="7">
    <location>
        <begin position="33"/>
        <end position="45"/>
    </location>
</feature>
<gene>
    <name evidence="5 8" type="primary">rpmI</name>
    <name evidence="8" type="ORF">FEZ08_03405</name>
</gene>
<comment type="caution">
    <text evidence="8">The sequence shown here is derived from an EMBL/GenBank/DDBJ whole genome shotgun (WGS) entry which is preliminary data.</text>
</comment>
<evidence type="ECO:0000256" key="5">
    <source>
        <dbReference type="HAMAP-Rule" id="MF_00514"/>
    </source>
</evidence>
<dbReference type="PROSITE" id="PS00936">
    <property type="entry name" value="RIBOSOMAL_L35"/>
    <property type="match status" value="1"/>
</dbReference>
<evidence type="ECO:0000313" key="8">
    <source>
        <dbReference type="EMBL" id="TLG76673.1"/>
    </source>
</evidence>
<dbReference type="InterPro" id="IPR018265">
    <property type="entry name" value="Ribosomal_bL35_CS"/>
</dbReference>
<evidence type="ECO:0000256" key="1">
    <source>
        <dbReference type="ARBA" id="ARBA00006598"/>
    </source>
</evidence>
<dbReference type="InterPro" id="IPR021137">
    <property type="entry name" value="Ribosomal_bL35-like"/>
</dbReference>
<dbReference type="SUPFAM" id="SSF143034">
    <property type="entry name" value="L35p-like"/>
    <property type="match status" value="1"/>
</dbReference>
<keyword evidence="3 5" id="KW-0687">Ribonucleoprotein</keyword>
<keyword evidence="9" id="KW-1185">Reference proteome</keyword>
<dbReference type="PANTHER" id="PTHR33343:SF1">
    <property type="entry name" value="LARGE RIBOSOMAL SUBUNIT PROTEIN BL35M"/>
    <property type="match status" value="1"/>
</dbReference>
<organism evidence="8 9">
    <name type="scientific">Culicoidibacter larvae</name>
    <dbReference type="NCBI Taxonomy" id="2579976"/>
    <lineage>
        <taxon>Bacteria</taxon>
        <taxon>Bacillati</taxon>
        <taxon>Bacillota</taxon>
        <taxon>Culicoidibacteria</taxon>
        <taxon>Culicoidibacterales</taxon>
        <taxon>Culicoidibacteraceae</taxon>
        <taxon>Culicoidibacter</taxon>
    </lineage>
</organism>
<dbReference type="GO" id="GO:0006412">
    <property type="term" value="P:translation"/>
    <property type="evidence" value="ECO:0007669"/>
    <property type="project" value="UniProtKB-UniRule"/>
</dbReference>
<dbReference type="PANTHER" id="PTHR33343">
    <property type="entry name" value="54S RIBOSOMAL PROTEIN BL35M"/>
    <property type="match status" value="1"/>
</dbReference>
<dbReference type="GO" id="GO:0003735">
    <property type="term" value="F:structural constituent of ribosome"/>
    <property type="evidence" value="ECO:0007669"/>
    <property type="project" value="InterPro"/>
</dbReference>
<dbReference type="FunCoup" id="A0A5R8QGT3">
    <property type="interactions" value="280"/>
</dbReference>
<dbReference type="NCBIfam" id="TIGR00001">
    <property type="entry name" value="rpmI_bact"/>
    <property type="match status" value="1"/>
</dbReference>
<feature type="compositionally biased region" description="Basic residues" evidence="7">
    <location>
        <begin position="1"/>
        <end position="24"/>
    </location>
</feature>
<dbReference type="PRINTS" id="PR00064">
    <property type="entry name" value="RIBOSOMALL35"/>
</dbReference>
<dbReference type="HAMAP" id="MF_00514">
    <property type="entry name" value="Ribosomal_bL35"/>
    <property type="match status" value="1"/>
</dbReference>
<dbReference type="InterPro" id="IPR037229">
    <property type="entry name" value="Ribosomal_bL35_sf"/>
</dbReference>
<evidence type="ECO:0000256" key="4">
    <source>
        <dbReference type="ARBA" id="ARBA00071664"/>
    </source>
</evidence>
<dbReference type="Proteomes" id="UP000306912">
    <property type="component" value="Unassembled WGS sequence"/>
</dbReference>
<evidence type="ECO:0000256" key="2">
    <source>
        <dbReference type="ARBA" id="ARBA00022980"/>
    </source>
</evidence>
<evidence type="ECO:0000256" key="3">
    <source>
        <dbReference type="ARBA" id="ARBA00023274"/>
    </source>
</evidence>
<accession>A0A5R8QGT3</accession>
<evidence type="ECO:0000256" key="7">
    <source>
        <dbReference type="SAM" id="MobiDB-lite"/>
    </source>
</evidence>
<reference evidence="8 9" key="1">
    <citation type="submission" date="2019-05" db="EMBL/GenBank/DDBJ databases">
        <title>Culicoidintestinum kansasii gen. nov., sp. nov. from the gastrointestinal tract of the biting midge, Culicoides sonorensis.</title>
        <authorList>
            <person name="Neupane S."/>
            <person name="Ghosh A."/>
            <person name="Gunther S."/>
            <person name="Martin K."/>
            <person name="Zurek L."/>
        </authorList>
    </citation>
    <scope>NUCLEOTIDE SEQUENCE [LARGE SCALE GENOMIC DNA]</scope>
    <source>
        <strain evidence="8 9">CS-1</strain>
    </source>
</reference>
<dbReference type="Pfam" id="PF01632">
    <property type="entry name" value="Ribosomal_L35p"/>
    <property type="match status" value="1"/>
</dbReference>
<sequence>MPKMKTHKGLAKRVKKTGSGKLKRWSAYTSHLAHNKTTKQKRHLRKASLVSTGDYKRIKQMLHN</sequence>
<dbReference type="InterPro" id="IPR001706">
    <property type="entry name" value="Ribosomal_bL35"/>
</dbReference>
<dbReference type="GO" id="GO:0022625">
    <property type="term" value="C:cytosolic large ribosomal subunit"/>
    <property type="evidence" value="ECO:0007669"/>
    <property type="project" value="TreeGrafter"/>
</dbReference>